<comment type="subcellular location">
    <subcellularLocation>
        <location evidence="1">Nucleus</location>
    </subcellularLocation>
</comment>
<reference evidence="8" key="1">
    <citation type="submission" date="2023-02" db="EMBL/GenBank/DDBJ databases">
        <authorList>
            <person name="Palmer J.M."/>
        </authorList>
    </citation>
    <scope>NUCLEOTIDE SEQUENCE</scope>
    <source>
        <strain evidence="8">FW57</strain>
    </source>
</reference>
<keyword evidence="6" id="KW-0539">Nucleus</keyword>
<name>A0AAD4HZK4_9PEZI</name>
<evidence type="ECO:0000313" key="8">
    <source>
        <dbReference type="EMBL" id="KAG7290147.1"/>
    </source>
</evidence>
<dbReference type="CDD" id="cd12148">
    <property type="entry name" value="fungal_TF_MHR"/>
    <property type="match status" value="1"/>
</dbReference>
<dbReference type="EMBL" id="JAHCVI010000001">
    <property type="protein sequence ID" value="KAG7290147.1"/>
    <property type="molecule type" value="Genomic_DNA"/>
</dbReference>
<dbReference type="GO" id="GO:0008270">
    <property type="term" value="F:zinc ion binding"/>
    <property type="evidence" value="ECO:0007669"/>
    <property type="project" value="UniProtKB-KW"/>
</dbReference>
<evidence type="ECO:0000256" key="2">
    <source>
        <dbReference type="ARBA" id="ARBA00022723"/>
    </source>
</evidence>
<protein>
    <recommendedName>
        <fullName evidence="10">Transcription factor domain-containing protein</fullName>
    </recommendedName>
</protein>
<evidence type="ECO:0008006" key="10">
    <source>
        <dbReference type="Google" id="ProtNLM"/>
    </source>
</evidence>
<dbReference type="GO" id="GO:0000978">
    <property type="term" value="F:RNA polymerase II cis-regulatory region sequence-specific DNA binding"/>
    <property type="evidence" value="ECO:0007669"/>
    <property type="project" value="InterPro"/>
</dbReference>
<proteinExistence type="predicted"/>
<keyword evidence="4" id="KW-0863">Zinc-finger</keyword>
<evidence type="ECO:0000313" key="9">
    <source>
        <dbReference type="Proteomes" id="UP001197093"/>
    </source>
</evidence>
<keyword evidence="9" id="KW-1185">Reference proteome</keyword>
<dbReference type="PANTHER" id="PTHR40626">
    <property type="entry name" value="MIP31509P"/>
    <property type="match status" value="1"/>
</dbReference>
<evidence type="ECO:0000256" key="4">
    <source>
        <dbReference type="ARBA" id="ARBA00022771"/>
    </source>
</evidence>
<dbReference type="GO" id="GO:0000981">
    <property type="term" value="F:DNA-binding transcription factor activity, RNA polymerase II-specific"/>
    <property type="evidence" value="ECO:0007669"/>
    <property type="project" value="InterPro"/>
</dbReference>
<evidence type="ECO:0000256" key="3">
    <source>
        <dbReference type="ARBA" id="ARBA00022737"/>
    </source>
</evidence>
<keyword evidence="5" id="KW-0862">Zinc</keyword>
<evidence type="ECO:0000256" key="7">
    <source>
        <dbReference type="SAM" id="MobiDB-lite"/>
    </source>
</evidence>
<dbReference type="InterPro" id="IPR051059">
    <property type="entry name" value="VerF-like"/>
</dbReference>
<dbReference type="Proteomes" id="UP001197093">
    <property type="component" value="Unassembled WGS sequence"/>
</dbReference>
<dbReference type="PANTHER" id="PTHR40626:SF1">
    <property type="entry name" value="TRANSCRIPTION FACTOR WITH C2H2 AND ZN(2)-CYS(6) DNA BINDING DOMAIN (EUROFUNG)"/>
    <property type="match status" value="1"/>
</dbReference>
<feature type="region of interest" description="Disordered" evidence="7">
    <location>
        <begin position="86"/>
        <end position="107"/>
    </location>
</feature>
<keyword evidence="2" id="KW-0479">Metal-binding</keyword>
<keyword evidence="3" id="KW-0677">Repeat</keyword>
<gene>
    <name evidence="8" type="ORF">NEMBOFW57_000144</name>
</gene>
<dbReference type="GO" id="GO:0005634">
    <property type="term" value="C:nucleus"/>
    <property type="evidence" value="ECO:0007669"/>
    <property type="project" value="UniProtKB-SubCell"/>
</dbReference>
<evidence type="ECO:0000256" key="1">
    <source>
        <dbReference type="ARBA" id="ARBA00004123"/>
    </source>
</evidence>
<sequence length="558" mass="61942">MAARRARNIDCTYSRVHLTVNNNATFPSPNITNATTASPSTVSTPSAASTFTAKEDNTKIPVSFLLGLTNPAAESMVRVFLEEPVRDDDEGPIPQSQPDSDIPLDDHTLDLPSSDALFFPWVFTDPTYSDPFSDLSSFPLPSPSSSSPSEAIDPILQPIVAALSNLHAHLAATDPSYTATFDEGLAAQVFTPSNRAAFLANYFRYTHKHLPLLHRPTFGAASSTPALVLVAFLCGALYAPPRDCVLAIPRFFCIAEEFVFRRLDGLLPAEEGQGQSNGGTWEGEGGEKELYETLQAAVLIHGAQFIMNTRNAAARRRGWMVRKPALVDAVRRLGLTRTRHGERGWEGWVRDEMKIRIAGWTLLTDWQEGGVLHRPGLMTMHEMRGELPGLQELWEANDAAEFEAVIAARGPDCWTRSACLPDCMEALMADPWSGIDGFPLKNLAMHDLYIMVTALHIMIGISQLVALLQTTMPALQRAIERWDELWRVVVGQLDEEEVRRSGFVRHCGEFCWLAKAMLEYARAGKDKTCPYYQKMGHDTPKELHDLLRELREMYCGGL</sequence>
<organism evidence="8 9">
    <name type="scientific">Staphylotrichum longicolle</name>
    <dbReference type="NCBI Taxonomy" id="669026"/>
    <lineage>
        <taxon>Eukaryota</taxon>
        <taxon>Fungi</taxon>
        <taxon>Dikarya</taxon>
        <taxon>Ascomycota</taxon>
        <taxon>Pezizomycotina</taxon>
        <taxon>Sordariomycetes</taxon>
        <taxon>Sordariomycetidae</taxon>
        <taxon>Sordariales</taxon>
        <taxon>Chaetomiaceae</taxon>
        <taxon>Staphylotrichum</taxon>
    </lineage>
</organism>
<dbReference type="AlphaFoldDB" id="A0AAD4HZK4"/>
<evidence type="ECO:0000256" key="5">
    <source>
        <dbReference type="ARBA" id="ARBA00022833"/>
    </source>
</evidence>
<evidence type="ECO:0000256" key="6">
    <source>
        <dbReference type="ARBA" id="ARBA00023242"/>
    </source>
</evidence>
<dbReference type="GO" id="GO:0000785">
    <property type="term" value="C:chromatin"/>
    <property type="evidence" value="ECO:0007669"/>
    <property type="project" value="TreeGrafter"/>
</dbReference>
<accession>A0AAD4HZK4</accession>
<comment type="caution">
    <text evidence="8">The sequence shown here is derived from an EMBL/GenBank/DDBJ whole genome shotgun (WGS) entry which is preliminary data.</text>
</comment>